<feature type="region of interest" description="Disordered" evidence="1">
    <location>
        <begin position="1"/>
        <end position="51"/>
    </location>
</feature>
<evidence type="ECO:0000313" key="3">
    <source>
        <dbReference type="Proteomes" id="UP000000763"/>
    </source>
</evidence>
<organism evidence="2 3">
    <name type="scientific">Oryza sativa subsp. japonica</name>
    <name type="common">Rice</name>
    <dbReference type="NCBI Taxonomy" id="39947"/>
    <lineage>
        <taxon>Eukaryota</taxon>
        <taxon>Viridiplantae</taxon>
        <taxon>Streptophyta</taxon>
        <taxon>Embryophyta</taxon>
        <taxon>Tracheophyta</taxon>
        <taxon>Spermatophyta</taxon>
        <taxon>Magnoliopsida</taxon>
        <taxon>Liliopsida</taxon>
        <taxon>Poales</taxon>
        <taxon>Poaceae</taxon>
        <taxon>BOP clade</taxon>
        <taxon>Oryzoideae</taxon>
        <taxon>Oryzeae</taxon>
        <taxon>Oryzinae</taxon>
        <taxon>Oryza</taxon>
        <taxon>Oryza sativa</taxon>
    </lineage>
</organism>
<sequence length="245" mass="25411">MASPRQGEGGSGGGGPVGGGGGLGIKAEDLLDGGGYNPRGGGSLGTGARFSTMRRRIPSGVEGLGVRVEEDFLSGSGGPRGSGGLEIWETEKDIVEGGSPMAYGWQRPRNPTKRKQILSACVWSASSDWMMTNEGEDVEKQGCAEVSNQQFFVKATQLKRASVACPASRPMSSTASGTSSWIGTTCRCPLGTCDLRLHPSPCCAKLYKKGIIQPSPICTHVPAEAEKEGTVAKAEEFGSVGKVVS</sequence>
<reference evidence="3" key="2">
    <citation type="journal article" date="2008" name="Nucleic Acids Res.">
        <title>The rice annotation project database (RAP-DB): 2008 update.</title>
        <authorList>
            <consortium name="The rice annotation project (RAP)"/>
        </authorList>
    </citation>
    <scope>GENOME REANNOTATION</scope>
    <source>
        <strain evidence="3">cv. Nipponbare</strain>
    </source>
</reference>
<evidence type="ECO:0000313" key="2">
    <source>
        <dbReference type="EMBL" id="AAP03391.1"/>
    </source>
</evidence>
<accession>Q10FD7</accession>
<dbReference type="Proteomes" id="UP000000763">
    <property type="component" value="Chromosome 3"/>
</dbReference>
<protein>
    <submittedName>
        <fullName evidence="2">Uncharacterized protein</fullName>
    </submittedName>
</protein>
<reference evidence="3" key="1">
    <citation type="journal article" date="2005" name="Nature">
        <title>The map-based sequence of the rice genome.</title>
        <authorList>
            <consortium name="International rice genome sequencing project (IRGSP)"/>
            <person name="Matsumoto T."/>
            <person name="Wu J."/>
            <person name="Kanamori H."/>
            <person name="Katayose Y."/>
            <person name="Fujisawa M."/>
            <person name="Namiki N."/>
            <person name="Mizuno H."/>
            <person name="Yamamoto K."/>
            <person name="Antonio B.A."/>
            <person name="Baba T."/>
            <person name="Sakata K."/>
            <person name="Nagamura Y."/>
            <person name="Aoki H."/>
            <person name="Arikawa K."/>
            <person name="Arita K."/>
            <person name="Bito T."/>
            <person name="Chiden Y."/>
            <person name="Fujitsuka N."/>
            <person name="Fukunaka R."/>
            <person name="Hamada M."/>
            <person name="Harada C."/>
            <person name="Hayashi A."/>
            <person name="Hijishita S."/>
            <person name="Honda M."/>
            <person name="Hosokawa S."/>
            <person name="Ichikawa Y."/>
            <person name="Idonuma A."/>
            <person name="Iijima M."/>
            <person name="Ikeda M."/>
            <person name="Ikeno M."/>
            <person name="Ito K."/>
            <person name="Ito S."/>
            <person name="Ito T."/>
            <person name="Ito Y."/>
            <person name="Ito Y."/>
            <person name="Iwabuchi A."/>
            <person name="Kamiya K."/>
            <person name="Karasawa W."/>
            <person name="Kurita K."/>
            <person name="Katagiri S."/>
            <person name="Kikuta A."/>
            <person name="Kobayashi H."/>
            <person name="Kobayashi N."/>
            <person name="Machita K."/>
            <person name="Maehara T."/>
            <person name="Masukawa M."/>
            <person name="Mizubayashi T."/>
            <person name="Mukai Y."/>
            <person name="Nagasaki H."/>
            <person name="Nagata Y."/>
            <person name="Naito S."/>
            <person name="Nakashima M."/>
            <person name="Nakama Y."/>
            <person name="Nakamichi Y."/>
            <person name="Nakamura M."/>
            <person name="Meguro A."/>
            <person name="Negishi M."/>
            <person name="Ohta I."/>
            <person name="Ohta T."/>
            <person name="Okamoto M."/>
            <person name="Ono N."/>
            <person name="Saji S."/>
            <person name="Sakaguchi M."/>
            <person name="Sakai K."/>
            <person name="Shibata M."/>
            <person name="Shimokawa T."/>
            <person name="Song J."/>
            <person name="Takazaki Y."/>
            <person name="Terasawa K."/>
            <person name="Tsugane M."/>
            <person name="Tsuji K."/>
            <person name="Ueda S."/>
            <person name="Waki K."/>
            <person name="Yamagata H."/>
            <person name="Yamamoto M."/>
            <person name="Yamamoto S."/>
            <person name="Yamane H."/>
            <person name="Yoshiki S."/>
            <person name="Yoshihara R."/>
            <person name="Yukawa K."/>
            <person name="Zhong H."/>
            <person name="Yano M."/>
            <person name="Yuan Q."/>
            <person name="Ouyang S."/>
            <person name="Liu J."/>
            <person name="Jones K.M."/>
            <person name="Gansberger K."/>
            <person name="Moffat K."/>
            <person name="Hill J."/>
            <person name="Bera J."/>
            <person name="Fadrosh D."/>
            <person name="Jin S."/>
            <person name="Johri S."/>
            <person name="Kim M."/>
            <person name="Overton L."/>
            <person name="Reardon M."/>
            <person name="Tsitrin T."/>
            <person name="Vuong H."/>
            <person name="Weaver B."/>
            <person name="Ciecko A."/>
            <person name="Tallon L."/>
            <person name="Jackson J."/>
            <person name="Pai G."/>
            <person name="Aken S.V."/>
            <person name="Utterback T."/>
            <person name="Reidmuller S."/>
            <person name="Feldblyum T."/>
            <person name="Hsiao J."/>
            <person name="Zismann V."/>
            <person name="Iobst S."/>
            <person name="de Vazeille A.R."/>
            <person name="Buell C.R."/>
            <person name="Ying K."/>
            <person name="Li Y."/>
            <person name="Lu T."/>
            <person name="Huang Y."/>
            <person name="Zhao Q."/>
            <person name="Feng Q."/>
            <person name="Zhang L."/>
            <person name="Zhu J."/>
            <person name="Weng Q."/>
            <person name="Mu J."/>
            <person name="Lu Y."/>
            <person name="Fan D."/>
            <person name="Liu Y."/>
            <person name="Guan J."/>
            <person name="Zhang Y."/>
            <person name="Yu S."/>
            <person name="Liu X."/>
            <person name="Zhang Y."/>
            <person name="Hong G."/>
            <person name="Han B."/>
            <person name="Choisne N."/>
            <person name="Demange N."/>
            <person name="Orjeda G."/>
            <person name="Samain S."/>
            <person name="Cattolico L."/>
            <person name="Pelletier E."/>
            <person name="Couloux A."/>
            <person name="Segurens B."/>
            <person name="Wincker P."/>
            <person name="D'Hont A."/>
            <person name="Scarpelli C."/>
            <person name="Weissenbach J."/>
            <person name="Salanoubat M."/>
            <person name="Quetier F."/>
            <person name="Yu Y."/>
            <person name="Kim H.R."/>
            <person name="Rambo T."/>
            <person name="Currie J."/>
            <person name="Collura K."/>
            <person name="Luo M."/>
            <person name="Yang T."/>
            <person name="Ammiraju J.S.S."/>
            <person name="Engler F."/>
            <person name="Soderlund C."/>
            <person name="Wing R.A."/>
            <person name="Palmer L.E."/>
            <person name="de la Bastide M."/>
            <person name="Spiegel L."/>
            <person name="Nascimento L."/>
            <person name="Zutavern T."/>
            <person name="O'Shaughnessy A."/>
            <person name="Dike S."/>
            <person name="Dedhia N."/>
            <person name="Preston R."/>
            <person name="Balija V."/>
            <person name="McCombie W.R."/>
            <person name="Chow T."/>
            <person name="Chen H."/>
            <person name="Chung M."/>
            <person name="Chen C."/>
            <person name="Shaw J."/>
            <person name="Wu H."/>
            <person name="Hsiao K."/>
            <person name="Chao Y."/>
            <person name="Chu M."/>
            <person name="Cheng C."/>
            <person name="Hour A."/>
            <person name="Lee P."/>
            <person name="Lin S."/>
            <person name="Lin Y."/>
            <person name="Liou J."/>
            <person name="Liu S."/>
            <person name="Hsing Y."/>
            <person name="Raghuvanshi S."/>
            <person name="Mohanty A."/>
            <person name="Bharti A.K."/>
            <person name="Gaur A."/>
            <person name="Gupta V."/>
            <person name="Kumar D."/>
            <person name="Ravi V."/>
            <person name="Vij S."/>
            <person name="Kapur A."/>
            <person name="Khurana P."/>
            <person name="Khurana P."/>
            <person name="Khurana J.P."/>
            <person name="Tyagi A.K."/>
            <person name="Gaikwad K."/>
            <person name="Singh A."/>
            <person name="Dalal V."/>
            <person name="Srivastava S."/>
            <person name="Dixit A."/>
            <person name="Pal A.K."/>
            <person name="Ghazi I.A."/>
            <person name="Yadav M."/>
            <person name="Pandit A."/>
            <person name="Bhargava A."/>
            <person name="Sureshbabu K."/>
            <person name="Batra K."/>
            <person name="Sharma T.R."/>
            <person name="Mohapatra T."/>
            <person name="Singh N.K."/>
            <person name="Messing J."/>
            <person name="Nelson A.B."/>
            <person name="Fuks G."/>
            <person name="Kavchok S."/>
            <person name="Keizer G."/>
            <person name="Linton E."/>
            <person name="Llaca V."/>
            <person name="Song R."/>
            <person name="Tanyolac B."/>
            <person name="Young S."/>
            <person name="Ho-Il K."/>
            <person name="Hahn J.H."/>
            <person name="Sangsakoo G."/>
            <person name="Vanavichit A."/>
            <person name="de Mattos Luiz.A.T."/>
            <person name="Zimmer P.D."/>
            <person name="Malone G."/>
            <person name="Dellagostin O."/>
            <person name="de Oliveira A.C."/>
            <person name="Bevan M."/>
            <person name="Bancroft I."/>
            <person name="Minx P."/>
            <person name="Cordum H."/>
            <person name="Wilson R."/>
            <person name="Cheng Z."/>
            <person name="Jin W."/>
            <person name="Jiang J."/>
            <person name="Leong S.A."/>
            <person name="Iwama H."/>
            <person name="Gojobori T."/>
            <person name="Itoh T."/>
            <person name="Niimura Y."/>
            <person name="Fujii Y."/>
            <person name="Habara T."/>
            <person name="Sakai H."/>
            <person name="Sato Y."/>
            <person name="Wilson G."/>
            <person name="Kumar K."/>
            <person name="McCouch S."/>
            <person name="Juretic N."/>
            <person name="Hoen D."/>
            <person name="Wright S."/>
            <person name="Bruskiewich R."/>
            <person name="Bureau T."/>
            <person name="Miyao A."/>
            <person name="Hirochika H."/>
            <person name="Nishikawa T."/>
            <person name="Kadowaki K."/>
            <person name="Sugiura M."/>
            <person name="Burr B."/>
            <person name="Sasaki T."/>
        </authorList>
    </citation>
    <scope>NUCLEOTIDE SEQUENCE [LARGE SCALE GENOMIC DNA]</scope>
    <source>
        <strain evidence="3">cv. Nipponbare</strain>
    </source>
</reference>
<feature type="compositionally biased region" description="Gly residues" evidence="1">
    <location>
        <begin position="32"/>
        <end position="45"/>
    </location>
</feature>
<proteinExistence type="predicted"/>
<gene>
    <name evidence="2" type="ORF">OSJNBb0113I20.7</name>
</gene>
<name>Q10FD7_ORYSJ</name>
<dbReference type="EMBL" id="AC116369">
    <property type="protein sequence ID" value="AAP03391.1"/>
    <property type="molecule type" value="Genomic_DNA"/>
</dbReference>
<evidence type="ECO:0000256" key="1">
    <source>
        <dbReference type="SAM" id="MobiDB-lite"/>
    </source>
</evidence>
<dbReference type="AlphaFoldDB" id="Q10FD7"/>
<feature type="compositionally biased region" description="Gly residues" evidence="1">
    <location>
        <begin position="7"/>
        <end position="24"/>
    </location>
</feature>